<evidence type="ECO:0008006" key="3">
    <source>
        <dbReference type="Google" id="ProtNLM"/>
    </source>
</evidence>
<proteinExistence type="predicted"/>
<organism evidence="1 2">
    <name type="scientific">Alteromonas macleodii</name>
    <name type="common">Pseudoalteromonas macleodii</name>
    <dbReference type="NCBI Taxonomy" id="28108"/>
    <lineage>
        <taxon>Bacteria</taxon>
        <taxon>Pseudomonadati</taxon>
        <taxon>Pseudomonadota</taxon>
        <taxon>Gammaproteobacteria</taxon>
        <taxon>Alteromonadales</taxon>
        <taxon>Alteromonadaceae</taxon>
        <taxon>Alteromonas/Salinimonas group</taxon>
        <taxon>Alteromonas</taxon>
    </lineage>
</organism>
<evidence type="ECO:0000313" key="2">
    <source>
        <dbReference type="Proteomes" id="UP000095392"/>
    </source>
</evidence>
<name>A0AB36FKP3_ALTMA</name>
<dbReference type="AlphaFoldDB" id="A0AB36FKP3"/>
<gene>
    <name evidence="1" type="ORF">BFV95_4723</name>
</gene>
<evidence type="ECO:0000313" key="1">
    <source>
        <dbReference type="EMBL" id="OES24456.1"/>
    </source>
</evidence>
<keyword evidence="2" id="KW-1185">Reference proteome</keyword>
<dbReference type="RefSeq" id="WP_069945632.1">
    <property type="nucleotide sequence ID" value="NZ_MIPW01000036.1"/>
</dbReference>
<reference evidence="1 2" key="1">
    <citation type="submission" date="2016-09" db="EMBL/GenBank/DDBJ databases">
        <title>Draft Genome Sequence of four Alteromonas macleodii strains isolated from copper coupons and grown long-term at elevated copper levels.</title>
        <authorList>
            <person name="Cusick K."/>
            <person name="Dale J."/>
            <person name="Little B."/>
            <person name="Biffinger J."/>
        </authorList>
    </citation>
    <scope>NUCLEOTIDE SEQUENCE [LARGE SCALE GENOMIC DNA]</scope>
    <source>
        <strain evidence="1 2">KCP01</strain>
    </source>
</reference>
<accession>A0AB36FKP3</accession>
<sequence length="92" mass="10721">MSVVELNAEQLQMVEIIHNHARRFPCNETGDAQLLQTCYDYMDAFKRVMDSTSRIQMDDICQRYDGFYRFAKLMEMLARGIADGIVDVPKDH</sequence>
<comment type="caution">
    <text evidence="1">The sequence shown here is derived from an EMBL/GenBank/DDBJ whole genome shotgun (WGS) entry which is preliminary data.</text>
</comment>
<dbReference type="Proteomes" id="UP000095392">
    <property type="component" value="Unassembled WGS sequence"/>
</dbReference>
<protein>
    <recommendedName>
        <fullName evidence="3">Arylsulfatase regulator</fullName>
    </recommendedName>
</protein>
<dbReference type="EMBL" id="MIPY01000061">
    <property type="protein sequence ID" value="OES24456.1"/>
    <property type="molecule type" value="Genomic_DNA"/>
</dbReference>